<dbReference type="InterPro" id="IPR009448">
    <property type="entry name" value="UDP-g_GGtrans"/>
</dbReference>
<dbReference type="Pfam" id="PF18403">
    <property type="entry name" value="Thioredoxin_15"/>
    <property type="match status" value="1"/>
</dbReference>
<dbReference type="InterPro" id="IPR040693">
    <property type="entry name" value="UGGT_TRXL_1"/>
</dbReference>
<evidence type="ECO:0000256" key="6">
    <source>
        <dbReference type="ARBA" id="ARBA00022729"/>
    </source>
</evidence>
<evidence type="ECO:0000256" key="10">
    <source>
        <dbReference type="SAM" id="SignalP"/>
    </source>
</evidence>
<evidence type="ECO:0000256" key="5">
    <source>
        <dbReference type="ARBA" id="ARBA00022679"/>
    </source>
</evidence>
<evidence type="ECO:0000259" key="14">
    <source>
        <dbReference type="Pfam" id="PF18403"/>
    </source>
</evidence>
<evidence type="ECO:0000256" key="4">
    <source>
        <dbReference type="ARBA" id="ARBA00006351"/>
    </source>
</evidence>
<evidence type="ECO:0000256" key="7">
    <source>
        <dbReference type="ARBA" id="ARBA00022824"/>
    </source>
</evidence>
<dbReference type="EMBL" id="KN831945">
    <property type="protein sequence ID" value="KIO14104.1"/>
    <property type="molecule type" value="Genomic_DNA"/>
</dbReference>
<dbReference type="OrthoDB" id="27683at2759"/>
<comment type="pathway">
    <text evidence="3">Protein modification; protein glycosylation.</text>
</comment>
<dbReference type="Pfam" id="PF18400">
    <property type="entry name" value="Thioredoxin_12"/>
    <property type="match status" value="1"/>
</dbReference>
<dbReference type="HOGENOM" id="CLU_002668_1_0_1"/>
<dbReference type="UniPathway" id="UPA00378"/>
<dbReference type="InterPro" id="IPR040525">
    <property type="entry name" value="UGGT_TRXL_4"/>
</dbReference>
<dbReference type="Pfam" id="PF18404">
    <property type="entry name" value="Glyco_transf_24"/>
    <property type="match status" value="1"/>
</dbReference>
<dbReference type="InterPro" id="IPR040694">
    <property type="entry name" value="UGGT_TRXL_2"/>
</dbReference>
<dbReference type="PANTHER" id="PTHR11226">
    <property type="entry name" value="UDP-GLUCOSE GLYCOPROTEIN:GLUCOSYLTRANSFERASE"/>
    <property type="match status" value="1"/>
</dbReference>
<feature type="signal peptide" evidence="10">
    <location>
        <begin position="1"/>
        <end position="21"/>
    </location>
</feature>
<evidence type="ECO:0000259" key="15">
    <source>
        <dbReference type="Pfam" id="PF18404"/>
    </source>
</evidence>
<dbReference type="SUPFAM" id="SSF53448">
    <property type="entry name" value="Nucleotide-diphospho-sugar transferases"/>
    <property type="match status" value="1"/>
</dbReference>
<evidence type="ECO:0000259" key="12">
    <source>
        <dbReference type="Pfam" id="PF18401"/>
    </source>
</evidence>
<organism evidence="16 17">
    <name type="scientific">Pisolithus tinctorius Marx 270</name>
    <dbReference type="NCBI Taxonomy" id="870435"/>
    <lineage>
        <taxon>Eukaryota</taxon>
        <taxon>Fungi</taxon>
        <taxon>Dikarya</taxon>
        <taxon>Basidiomycota</taxon>
        <taxon>Agaricomycotina</taxon>
        <taxon>Agaricomycetes</taxon>
        <taxon>Agaricomycetidae</taxon>
        <taxon>Boletales</taxon>
        <taxon>Sclerodermatineae</taxon>
        <taxon>Pisolithaceae</taxon>
        <taxon>Pisolithus</taxon>
    </lineage>
</organism>
<comment type="similarity">
    <text evidence="4">Belongs to the glycosyltransferase 8 family.</text>
</comment>
<dbReference type="Pfam" id="PF18402">
    <property type="entry name" value="Thioredoxin_14"/>
    <property type="match status" value="1"/>
</dbReference>
<proteinExistence type="inferred from homology"/>
<dbReference type="Pfam" id="PF06427">
    <property type="entry name" value="UDP-g_GGTase"/>
    <property type="match status" value="1"/>
</dbReference>
<evidence type="ECO:0000256" key="3">
    <source>
        <dbReference type="ARBA" id="ARBA00004922"/>
    </source>
</evidence>
<feature type="domain" description="UGGT thioredoxin-like" evidence="13">
    <location>
        <begin position="491"/>
        <end position="750"/>
    </location>
</feature>
<dbReference type="GO" id="GO:0036503">
    <property type="term" value="P:ERAD pathway"/>
    <property type="evidence" value="ECO:0007669"/>
    <property type="project" value="TreeGrafter"/>
</dbReference>
<dbReference type="InterPro" id="IPR040692">
    <property type="entry name" value="UGGT_TRXL_3"/>
</dbReference>
<gene>
    <name evidence="16" type="ORF">M404DRAFT_992350</name>
</gene>
<dbReference type="GO" id="GO:0018279">
    <property type="term" value="P:protein N-linked glycosylation via asparagine"/>
    <property type="evidence" value="ECO:0007669"/>
    <property type="project" value="TreeGrafter"/>
</dbReference>
<feature type="domain" description="UGGT thioredoxin-like" evidence="12">
    <location>
        <begin position="308"/>
        <end position="455"/>
    </location>
</feature>
<keyword evidence="7" id="KW-0256">Endoplasmic reticulum</keyword>
<evidence type="ECO:0000256" key="9">
    <source>
        <dbReference type="SAM" id="MobiDB-lite"/>
    </source>
</evidence>
<feature type="domain" description="Glucosyltransferase 24 catalytic" evidence="15">
    <location>
        <begin position="1318"/>
        <end position="1583"/>
    </location>
</feature>
<dbReference type="InterPro" id="IPR040497">
    <property type="entry name" value="Glyco_transf_24"/>
</dbReference>
<sequence>MTCIHPLLAFLALGLVAGAYGASPPVTVSLRSSFRAADPLIEALETVAMEDDSSLFSLLSAFPLQDKPSTPRDAHTSVVDLASSLMDVSALASVRARLALHAASPRLAASAEHYDLRLSNISDKNDRLSSVECASWVDWYGRVVCDADSLLQLANDGAGNGMPRPTRLPFDHVHSVHHLLDEPQYTVVHYADPTAPSFASLHAMLLSLEPKVEYVLRWGRGASEKKTSELSSYLSGYGVALDLKKMDYLVIDDRHWSGGASDSSGSDASPSSHANTKDKNFSEEALSCVFESLPYVDEHAEARAKAGEPLSTQEIADLGLKATQFLASFSVQSRMGLVPAHQCWDQSPSIEALFRTLSSSFPLYATSLARKIPVSDELRDEVLENWAKATPGANMVWVNGRVLNDDQGASGNIFGILRTLQRERRLVKSLVGLGLTHEQAIELLMHPVYSSSQSTGSHFESRQRQGGEENKEQKRTFTISPKFADFLDGLVDASDRQEGGDVVIWLNDLEKDPRYSRVSSSLVGLLRVHAMSLFSPALHVRYNLMNVVFVLDLSQLRSFSILSSLHDNFVMRGYPVRWGFVPETRGEGLKMARLSYYIERIYGRDTMTSFIQRLLAMHNQRRLTTLSWDVVHELFDTFGAVDNLVAVTGGVVSPLDGPAGGDLLFRAQRYAKRLGVGAQGEIGKGHVFVNGRHLSLNDNVMRQIASEATAQLQILQEMVYVGEITDVDGPSLSTFFYDLPSTVTRRNPYISVHFKPGHNPDSRGLEIFDLTEMFSSTGFAPGEGAFVLPANGYNDVVPMTMYIIADLDTPQGIKLVTEALAFIANTANTRVTFVHNSEVANSGGRASSLLTTLIQARALSHVSSVDLLATLAGDNQKSAYELLRNERLASIATTEAEVSGLTQVMRLVARHLGLRPGERAVLVNGRLVGPFDSDSEFLKEDFETLETFEKKRRVSQIVDALDDILRGGDNLERSKRSDLIAVTSSIIYSDQQPDPSEVGLFDTAPRPRTQNYRFLSGKYTKFTFGDQSASLTHLALLLDPLSDAAQKWSSVLEYHTSLFPEVYIELYLNPSQLSEIPLKRFYRYNVMPSLQYDENGQEIPARVMFTALPEEPIYTLVMDVPHSWLVRPRSALYDLDNIQLGLLQGEERTRGVQALYALDYLVVEGHVFELHTNNPPRGVQLQLIDVADQSVVDDTQVVANLGYTQFKARPGTFRFEIRQGRGRTPYSLDSVGADGWNSPPVAEVGDEFTVMDFDRLTLYPRLARRPGMEGMDVLDDLDHVEGESGLVDNLLSKLSSFFKPATDESMAVTKKPGETAEINIFTVASGLLYERFASIMILSVLRNTKSTVKFWFIENFLSPSFLEFIPHMAEEYGFQYELVTYKWPSWLRPQKEKQRIIWAYKILFLDVLFPMDLKKVIFVDADQIVRADLKELVELDLHGAPYAYVPMGDDNYEMEGFRFWKTGYWRDFLKGRPYHISALYVVDLSRFRQMAAGDILRGQYQLLSADPNSLANLDQDLPNNLQREVPIYSLHEDWLWCETWCSKDRLHRAKTIDLCQNPLTKEPKLSRARQIPEWEEYDAEIAQFVRKLAAEGKIHGGASTADSKILAGDSASAPVPLSSSQQADMAGPPRAHDEL</sequence>
<accession>A0A0C3PY80</accession>
<comment type="subcellular location">
    <subcellularLocation>
        <location evidence="2">Endoplasmic reticulum lumen</location>
    </subcellularLocation>
</comment>
<keyword evidence="6 10" id="KW-0732">Signal</keyword>
<dbReference type="GO" id="GO:0003980">
    <property type="term" value="F:UDP-glucose:glycoprotein glucosyltransferase activity"/>
    <property type="evidence" value="ECO:0007669"/>
    <property type="project" value="InterPro"/>
</dbReference>
<evidence type="ECO:0000313" key="17">
    <source>
        <dbReference type="Proteomes" id="UP000054217"/>
    </source>
</evidence>
<dbReference type="FunCoup" id="A0A0C3PY80">
    <property type="interactions" value="458"/>
</dbReference>
<evidence type="ECO:0000259" key="11">
    <source>
        <dbReference type="Pfam" id="PF18400"/>
    </source>
</evidence>
<comment type="cofactor">
    <cofactor evidence="1">
        <name>Ca(2+)</name>
        <dbReference type="ChEBI" id="CHEBI:29108"/>
    </cofactor>
</comment>
<feature type="domain" description="UDP-glucose:glycoprotein glucosyltransferase thioredoxin-like" evidence="14">
    <location>
        <begin position="795"/>
        <end position="986"/>
    </location>
</feature>
<evidence type="ECO:0000313" key="16">
    <source>
        <dbReference type="EMBL" id="KIO14104.1"/>
    </source>
</evidence>
<feature type="region of interest" description="Disordered" evidence="9">
    <location>
        <begin position="259"/>
        <end position="279"/>
    </location>
</feature>
<dbReference type="Proteomes" id="UP000054217">
    <property type="component" value="Unassembled WGS sequence"/>
</dbReference>
<feature type="region of interest" description="Disordered" evidence="9">
    <location>
        <begin position="1599"/>
        <end position="1635"/>
    </location>
</feature>
<dbReference type="InParanoid" id="A0A0C3PY80"/>
<dbReference type="STRING" id="870435.A0A0C3PY80"/>
<dbReference type="GO" id="GO:0051082">
    <property type="term" value="F:unfolded protein binding"/>
    <property type="evidence" value="ECO:0007669"/>
    <property type="project" value="TreeGrafter"/>
</dbReference>
<dbReference type="PANTHER" id="PTHR11226:SF0">
    <property type="entry name" value="UDP-GLUCOSE:GLYCOPROTEIN GLUCOSYLTRANSFERASE"/>
    <property type="match status" value="1"/>
</dbReference>
<feature type="region of interest" description="Disordered" evidence="9">
    <location>
        <begin position="451"/>
        <end position="474"/>
    </location>
</feature>
<feature type="compositionally biased region" description="Basic and acidic residues" evidence="9">
    <location>
        <begin position="459"/>
        <end position="474"/>
    </location>
</feature>
<evidence type="ECO:0000256" key="2">
    <source>
        <dbReference type="ARBA" id="ARBA00004319"/>
    </source>
</evidence>
<reference evidence="16 17" key="1">
    <citation type="submission" date="2014-04" db="EMBL/GenBank/DDBJ databases">
        <authorList>
            <consortium name="DOE Joint Genome Institute"/>
            <person name="Kuo A."/>
            <person name="Kohler A."/>
            <person name="Costa M.D."/>
            <person name="Nagy L.G."/>
            <person name="Floudas D."/>
            <person name="Copeland A."/>
            <person name="Barry K.W."/>
            <person name="Cichocki N."/>
            <person name="Veneault-Fourrey C."/>
            <person name="LaButti K."/>
            <person name="Lindquist E.A."/>
            <person name="Lipzen A."/>
            <person name="Lundell T."/>
            <person name="Morin E."/>
            <person name="Murat C."/>
            <person name="Sun H."/>
            <person name="Tunlid A."/>
            <person name="Henrissat B."/>
            <person name="Grigoriev I.V."/>
            <person name="Hibbett D.S."/>
            <person name="Martin F."/>
            <person name="Nordberg H.P."/>
            <person name="Cantor M.N."/>
            <person name="Hua S.X."/>
        </authorList>
    </citation>
    <scope>NUCLEOTIDE SEQUENCE [LARGE SCALE GENOMIC DNA]</scope>
    <source>
        <strain evidence="16 17">Marx 270</strain>
    </source>
</reference>
<dbReference type="Pfam" id="PF18401">
    <property type="entry name" value="Thioredoxin_13"/>
    <property type="match status" value="1"/>
</dbReference>
<keyword evidence="8" id="KW-0325">Glycoprotein</keyword>
<evidence type="ECO:0000256" key="8">
    <source>
        <dbReference type="ARBA" id="ARBA00023180"/>
    </source>
</evidence>
<dbReference type="CDD" id="cd06432">
    <property type="entry name" value="GT8_HUGT1_C_like"/>
    <property type="match status" value="1"/>
</dbReference>
<dbReference type="Gene3D" id="3.90.550.10">
    <property type="entry name" value="Spore Coat Polysaccharide Biosynthesis Protein SpsA, Chain A"/>
    <property type="match status" value="1"/>
</dbReference>
<feature type="domain" description="UGGT thioredoxin-like" evidence="11">
    <location>
        <begin position="40"/>
        <end position="223"/>
    </location>
</feature>
<keyword evidence="17" id="KW-1185">Reference proteome</keyword>
<protein>
    <submittedName>
        <fullName evidence="16">Glycosyltransferase family 24 protein</fullName>
    </submittedName>
</protein>
<dbReference type="GO" id="GO:0005788">
    <property type="term" value="C:endoplasmic reticulum lumen"/>
    <property type="evidence" value="ECO:0007669"/>
    <property type="project" value="UniProtKB-SubCell"/>
</dbReference>
<keyword evidence="5 16" id="KW-0808">Transferase</keyword>
<feature type="chain" id="PRO_5002177201" evidence="10">
    <location>
        <begin position="22"/>
        <end position="1635"/>
    </location>
</feature>
<reference evidence="17" key="2">
    <citation type="submission" date="2015-01" db="EMBL/GenBank/DDBJ databases">
        <title>Evolutionary Origins and Diversification of the Mycorrhizal Mutualists.</title>
        <authorList>
            <consortium name="DOE Joint Genome Institute"/>
            <consortium name="Mycorrhizal Genomics Consortium"/>
            <person name="Kohler A."/>
            <person name="Kuo A."/>
            <person name="Nagy L.G."/>
            <person name="Floudas D."/>
            <person name="Copeland A."/>
            <person name="Barry K.W."/>
            <person name="Cichocki N."/>
            <person name="Veneault-Fourrey C."/>
            <person name="LaButti K."/>
            <person name="Lindquist E.A."/>
            <person name="Lipzen A."/>
            <person name="Lundell T."/>
            <person name="Morin E."/>
            <person name="Murat C."/>
            <person name="Riley R."/>
            <person name="Ohm R."/>
            <person name="Sun H."/>
            <person name="Tunlid A."/>
            <person name="Henrissat B."/>
            <person name="Grigoriev I.V."/>
            <person name="Hibbett D.S."/>
            <person name="Martin F."/>
        </authorList>
    </citation>
    <scope>NUCLEOTIDE SEQUENCE [LARGE SCALE GENOMIC DNA]</scope>
    <source>
        <strain evidence="17">Marx 270</strain>
    </source>
</reference>
<dbReference type="InterPro" id="IPR029044">
    <property type="entry name" value="Nucleotide-diphossugar_trans"/>
</dbReference>
<feature type="compositionally biased region" description="Low complexity" evidence="9">
    <location>
        <begin position="259"/>
        <end position="272"/>
    </location>
</feature>
<evidence type="ECO:0000256" key="1">
    <source>
        <dbReference type="ARBA" id="ARBA00001913"/>
    </source>
</evidence>
<name>A0A0C3PY80_PISTI</name>
<evidence type="ECO:0000259" key="13">
    <source>
        <dbReference type="Pfam" id="PF18402"/>
    </source>
</evidence>